<dbReference type="eggNOG" id="COG3344">
    <property type="taxonomic scope" value="Bacteria"/>
</dbReference>
<feature type="region of interest" description="Disordered" evidence="6">
    <location>
        <begin position="299"/>
        <end position="355"/>
    </location>
</feature>
<dbReference type="AlphaFoldDB" id="F7ZAQ9"/>
<dbReference type="KEGG" id="rli:RLO149_c022820"/>
<dbReference type="HOGENOM" id="CLU_028398_0_0_5"/>
<gene>
    <name evidence="7" type="ordered locus">RLO149_c022820</name>
</gene>
<dbReference type="STRING" id="391595.RLO149_c022820"/>
<keyword evidence="4" id="KW-0460">Magnesium</keyword>
<keyword evidence="2" id="KW-0548">Nucleotidyltransferase</keyword>
<dbReference type="GO" id="GO:0046872">
    <property type="term" value="F:metal ion binding"/>
    <property type="evidence" value="ECO:0007669"/>
    <property type="project" value="UniProtKB-KW"/>
</dbReference>
<reference evidence="7 8" key="1">
    <citation type="journal article" date="2011" name="BMC Genomics">
        <title>Comparative genome analysis and genome-guided physiological analysis of Roseobacter litoralis.</title>
        <authorList>
            <person name="Kalhoefer D."/>
            <person name="Thole S."/>
            <person name="Voget S."/>
            <person name="Lehmann R."/>
            <person name="Liesegang H."/>
            <person name="Wollher A."/>
            <person name="Daniel R."/>
            <person name="Simon M."/>
            <person name="Brinkhoff T."/>
        </authorList>
    </citation>
    <scope>NUCLEOTIDE SEQUENCE [LARGE SCALE GENOMIC DNA]</scope>
    <source>
        <strain evidence="8">ATCC 49566 / DSM 6996 / JCM 21268 / NBRC 15278 / OCh 149</strain>
    </source>
</reference>
<dbReference type="GO" id="GO:0003964">
    <property type="term" value="F:RNA-directed DNA polymerase activity"/>
    <property type="evidence" value="ECO:0007669"/>
    <property type="project" value="UniProtKB-KW"/>
</dbReference>
<proteinExistence type="predicted"/>
<protein>
    <recommendedName>
        <fullName evidence="9">RNA-directed DNA polymerase</fullName>
    </recommendedName>
</protein>
<keyword evidence="3" id="KW-0479">Metal-binding</keyword>
<evidence type="ECO:0008006" key="9">
    <source>
        <dbReference type="Google" id="ProtNLM"/>
    </source>
</evidence>
<evidence type="ECO:0000256" key="6">
    <source>
        <dbReference type="SAM" id="MobiDB-lite"/>
    </source>
</evidence>
<accession>F7ZAQ9</accession>
<feature type="compositionally biased region" description="Basic and acidic residues" evidence="6">
    <location>
        <begin position="344"/>
        <end position="355"/>
    </location>
</feature>
<evidence type="ECO:0000256" key="4">
    <source>
        <dbReference type="ARBA" id="ARBA00022842"/>
    </source>
</evidence>
<evidence type="ECO:0000256" key="1">
    <source>
        <dbReference type="ARBA" id="ARBA00022679"/>
    </source>
</evidence>
<evidence type="ECO:0000256" key="3">
    <source>
        <dbReference type="ARBA" id="ARBA00022723"/>
    </source>
</evidence>
<name>F7ZAQ9_ROSLO</name>
<organism evidence="7 8">
    <name type="scientific">Roseobacter litoralis (strain ATCC 49566 / DSM 6996 / JCM 21268 / NBRC 15278 / OCh 149)</name>
    <dbReference type="NCBI Taxonomy" id="391595"/>
    <lineage>
        <taxon>Bacteria</taxon>
        <taxon>Pseudomonadati</taxon>
        <taxon>Pseudomonadota</taxon>
        <taxon>Alphaproteobacteria</taxon>
        <taxon>Rhodobacterales</taxon>
        <taxon>Roseobacteraceae</taxon>
        <taxon>Roseobacter</taxon>
    </lineage>
</organism>
<sequence length="355" mass="39906">MAVRKRRVRKAYERYEIDRSPLAQRPSQRDIASLISENKSDLNRLATPQFKEQFLVRRSIESGGKTRDLVYPEGRLRAAHERLKFHLNKIVQPSYLMSPRKNRSQRDNAAAHLDAAQYLTLDIKQFYPSTTRGMIRNSLVDLFGMEADVAGLIAHVATADDRACFGSPLTPVLASLVHRPMFDAIADLCASYDLGHTVWVDDLTISGNQIPGRFVSQVRAIVASHGLRSHKLKYRTGNKAVFITGIGVVGSNLVVPRSVERRSKDLWRDFQKADTVDEIDTAGSRLLSHLGGIRHVVGKSSKRGQKISSEMNSVRQKRTKALRIGSEKSASTSNLRYLTAEEQEERRDEIDAIPF</sequence>
<keyword evidence="8" id="KW-1185">Reference proteome</keyword>
<evidence type="ECO:0000313" key="8">
    <source>
        <dbReference type="Proteomes" id="UP000001353"/>
    </source>
</evidence>
<dbReference type="GO" id="GO:0003723">
    <property type="term" value="F:RNA binding"/>
    <property type="evidence" value="ECO:0007669"/>
    <property type="project" value="InterPro"/>
</dbReference>
<dbReference type="Proteomes" id="UP000001353">
    <property type="component" value="Chromosome"/>
</dbReference>
<dbReference type="InterPro" id="IPR000123">
    <property type="entry name" value="Reverse_transcriptase_msDNA"/>
</dbReference>
<evidence type="ECO:0000256" key="2">
    <source>
        <dbReference type="ARBA" id="ARBA00022695"/>
    </source>
</evidence>
<evidence type="ECO:0000256" key="5">
    <source>
        <dbReference type="ARBA" id="ARBA00022918"/>
    </source>
</evidence>
<dbReference type="PRINTS" id="PR00866">
    <property type="entry name" value="RNADNAPOLMS"/>
</dbReference>
<keyword evidence="1" id="KW-0808">Transferase</keyword>
<keyword evidence="5" id="KW-0695">RNA-directed DNA polymerase</keyword>
<dbReference type="CDD" id="cd03487">
    <property type="entry name" value="RT_Bac_retron_II"/>
    <property type="match status" value="1"/>
</dbReference>
<evidence type="ECO:0000313" key="7">
    <source>
        <dbReference type="EMBL" id="AEI94255.1"/>
    </source>
</evidence>
<dbReference type="EMBL" id="CP002623">
    <property type="protein sequence ID" value="AEI94255.1"/>
    <property type="molecule type" value="Genomic_DNA"/>
</dbReference>